<name>A0ABS4PL43_9PSEU</name>
<organism evidence="1 2">
    <name type="scientific">Amycolatopsis magusensis</name>
    <dbReference type="NCBI Taxonomy" id="882444"/>
    <lineage>
        <taxon>Bacteria</taxon>
        <taxon>Bacillati</taxon>
        <taxon>Actinomycetota</taxon>
        <taxon>Actinomycetes</taxon>
        <taxon>Pseudonocardiales</taxon>
        <taxon>Pseudonocardiaceae</taxon>
        <taxon>Amycolatopsis</taxon>
    </lineage>
</organism>
<proteinExistence type="predicted"/>
<gene>
    <name evidence="1" type="ORF">JOM49_001678</name>
</gene>
<dbReference type="Proteomes" id="UP000741013">
    <property type="component" value="Unassembled WGS sequence"/>
</dbReference>
<evidence type="ECO:0000313" key="2">
    <source>
        <dbReference type="Proteomes" id="UP000741013"/>
    </source>
</evidence>
<comment type="caution">
    <text evidence="1">The sequence shown here is derived from an EMBL/GenBank/DDBJ whole genome shotgun (WGS) entry which is preliminary data.</text>
</comment>
<dbReference type="EMBL" id="JAGGMS010000001">
    <property type="protein sequence ID" value="MBP2180152.1"/>
    <property type="molecule type" value="Genomic_DNA"/>
</dbReference>
<protein>
    <submittedName>
        <fullName evidence="1">Uncharacterized protein</fullName>
    </submittedName>
</protein>
<evidence type="ECO:0000313" key="1">
    <source>
        <dbReference type="EMBL" id="MBP2180152.1"/>
    </source>
</evidence>
<reference evidence="1 2" key="1">
    <citation type="submission" date="2021-03" db="EMBL/GenBank/DDBJ databases">
        <title>Sequencing the genomes of 1000 actinobacteria strains.</title>
        <authorList>
            <person name="Klenk H.-P."/>
        </authorList>
    </citation>
    <scope>NUCLEOTIDE SEQUENCE [LARGE SCALE GENOMIC DNA]</scope>
    <source>
        <strain evidence="1 2">DSM 45510</strain>
    </source>
</reference>
<keyword evidence="2" id="KW-1185">Reference proteome</keyword>
<dbReference type="RefSeq" id="WP_209663769.1">
    <property type="nucleotide sequence ID" value="NZ_JAGGMS010000001.1"/>
</dbReference>
<accession>A0ABS4PL43</accession>
<sequence>MTAEPDGNPFDGGVTWDRRGEHWVGVFHPGYLSLFREHIATLRGIIRRRLDQHAAGEPEREPDPRVAAILRLRGGDGLSELEILFPVVNRLAEVEAEVPGSGGVVELRGWEDRYRWGSAALDVCIAITEWVQRWTCGEEVDGVRCPDPAALVLWSRQCEWLNEHIVVPLRPPVAPPQPPDPPTP</sequence>